<organism evidence="3 4">
    <name type="scientific">Sphaerochaeta pleomorpha (strain ATCC BAA-1885 / DSM 22778 / Grapes)</name>
    <dbReference type="NCBI Taxonomy" id="158190"/>
    <lineage>
        <taxon>Bacteria</taxon>
        <taxon>Pseudomonadati</taxon>
        <taxon>Spirochaetota</taxon>
        <taxon>Spirochaetia</taxon>
        <taxon>Spirochaetales</taxon>
        <taxon>Sphaerochaetaceae</taxon>
        <taxon>Sphaerochaeta</taxon>
    </lineage>
</organism>
<dbReference type="OrthoDB" id="8880247at2"/>
<dbReference type="SUPFAM" id="SSF53850">
    <property type="entry name" value="Periplasmic binding protein-like II"/>
    <property type="match status" value="1"/>
</dbReference>
<dbReference type="Pfam" id="PF03401">
    <property type="entry name" value="TctC"/>
    <property type="match status" value="1"/>
</dbReference>
<dbReference type="PIRSF" id="PIRSF017082">
    <property type="entry name" value="YflP"/>
    <property type="match status" value="1"/>
</dbReference>
<dbReference type="PANTHER" id="PTHR42928">
    <property type="entry name" value="TRICARBOXYLATE-BINDING PROTEIN"/>
    <property type="match status" value="1"/>
</dbReference>
<dbReference type="InterPro" id="IPR042100">
    <property type="entry name" value="Bug_dom1"/>
</dbReference>
<accession>G8QRB0</accession>
<evidence type="ECO:0000256" key="1">
    <source>
        <dbReference type="ARBA" id="ARBA00006987"/>
    </source>
</evidence>
<gene>
    <name evidence="3" type="ordered locus">SpiGrapes_0937</name>
</gene>
<dbReference type="EMBL" id="CP003155">
    <property type="protein sequence ID" value="AEV28763.1"/>
    <property type="molecule type" value="Genomic_DNA"/>
</dbReference>
<dbReference type="Proteomes" id="UP000005632">
    <property type="component" value="Chromosome"/>
</dbReference>
<protein>
    <recommendedName>
        <fullName evidence="5">Tripartite tricarboxylate transporter family receptor</fullName>
    </recommendedName>
</protein>
<feature type="chain" id="PRO_5003515092" description="Tripartite tricarboxylate transporter family receptor" evidence="2">
    <location>
        <begin position="21"/>
        <end position="336"/>
    </location>
</feature>
<comment type="similarity">
    <text evidence="1">Belongs to the UPF0065 (bug) family.</text>
</comment>
<proteinExistence type="inferred from homology"/>
<dbReference type="Gene3D" id="3.40.190.150">
    <property type="entry name" value="Bordetella uptake gene, domain 1"/>
    <property type="match status" value="1"/>
</dbReference>
<dbReference type="RefSeq" id="WP_014269612.1">
    <property type="nucleotide sequence ID" value="NC_016633.1"/>
</dbReference>
<evidence type="ECO:0000313" key="4">
    <source>
        <dbReference type="Proteomes" id="UP000005632"/>
    </source>
</evidence>
<feature type="signal peptide" evidence="2">
    <location>
        <begin position="1"/>
        <end position="20"/>
    </location>
</feature>
<reference evidence="3 4" key="1">
    <citation type="submission" date="2011-11" db="EMBL/GenBank/DDBJ databases">
        <title>Complete sequence of Spirochaeta sp. grapes.</title>
        <authorList>
            <consortium name="US DOE Joint Genome Institute"/>
            <person name="Lucas S."/>
            <person name="Han J."/>
            <person name="Lapidus A."/>
            <person name="Cheng J.-F."/>
            <person name="Goodwin L."/>
            <person name="Pitluck S."/>
            <person name="Peters L."/>
            <person name="Ovchinnikova G."/>
            <person name="Munk A.C."/>
            <person name="Detter J.C."/>
            <person name="Han C."/>
            <person name="Tapia R."/>
            <person name="Land M."/>
            <person name="Hauser L."/>
            <person name="Kyrpides N."/>
            <person name="Ivanova N."/>
            <person name="Pagani I."/>
            <person name="Ritalahtilisa K."/>
            <person name="Loeffler F."/>
            <person name="Woyke T."/>
        </authorList>
    </citation>
    <scope>NUCLEOTIDE SEQUENCE [LARGE SCALE GENOMIC DNA]</scope>
    <source>
        <strain evidence="4">ATCC BAA-1885 / DSM 22778 / Grapes</strain>
    </source>
</reference>
<sequence length="336" mass="34920">MKKTLAVCSVLLLAVGLCFAQGTTEETYPTKTINLTVPYGAGGTTDLTGRALANAMARNLGGTINVVNTPGAGGSAGTLNVLNSKVDGYTLLANGMLAFSTMPVNGFTDKTYKDWDIWIATFAPNAIIVPKNSPYNTIQDLIEAIQANPGKITAGTAGIGSGGHFGAEIVKAIAGAPYKHITYAGGGPALTATLAGEVAFCPQLLAEYKDLIISGDVKCLATLAAEDIELAPGVVVPSILNFYPEAKKFVPMGEVTGILVPKGLSEDILAKLDAAFAYASKDQAFLDFAKVKSFSVIPKGRAESQAFLDSFASKACYLMYDAGAVAIDPAKFGIMR</sequence>
<dbReference type="PANTHER" id="PTHR42928:SF5">
    <property type="entry name" value="BLR1237 PROTEIN"/>
    <property type="match status" value="1"/>
</dbReference>
<dbReference type="STRING" id="158190.SpiGrapes_0937"/>
<keyword evidence="4" id="KW-1185">Reference proteome</keyword>
<dbReference type="CDD" id="cd07012">
    <property type="entry name" value="PBP2_Bug_TTT"/>
    <property type="match status" value="1"/>
</dbReference>
<evidence type="ECO:0008006" key="5">
    <source>
        <dbReference type="Google" id="ProtNLM"/>
    </source>
</evidence>
<name>G8QRB0_SPHPG</name>
<dbReference type="AlphaFoldDB" id="G8QRB0"/>
<dbReference type="KEGG" id="sgp:SpiGrapes_0937"/>
<keyword evidence="2" id="KW-0732">Signal</keyword>
<dbReference type="InterPro" id="IPR005064">
    <property type="entry name" value="BUG"/>
</dbReference>
<dbReference type="Gene3D" id="3.40.190.10">
    <property type="entry name" value="Periplasmic binding protein-like II"/>
    <property type="match status" value="1"/>
</dbReference>
<evidence type="ECO:0000256" key="2">
    <source>
        <dbReference type="SAM" id="SignalP"/>
    </source>
</evidence>
<dbReference type="eggNOG" id="COG3181">
    <property type="taxonomic scope" value="Bacteria"/>
</dbReference>
<evidence type="ECO:0000313" key="3">
    <source>
        <dbReference type="EMBL" id="AEV28763.1"/>
    </source>
</evidence>
<dbReference type="HOGENOM" id="CLU_045683_1_2_12"/>